<feature type="region of interest" description="Disordered" evidence="1">
    <location>
        <begin position="46"/>
        <end position="84"/>
    </location>
</feature>
<evidence type="ECO:0000313" key="3">
    <source>
        <dbReference type="Proteomes" id="UP000199207"/>
    </source>
</evidence>
<dbReference type="GO" id="GO:0004658">
    <property type="term" value="F:propionyl-CoA carboxylase activity"/>
    <property type="evidence" value="ECO:0007669"/>
    <property type="project" value="InterPro"/>
</dbReference>
<dbReference type="InterPro" id="IPR032716">
    <property type="entry name" value="ACC_epsilon"/>
</dbReference>
<dbReference type="GO" id="GO:0003989">
    <property type="term" value="F:acetyl-CoA carboxylase activity"/>
    <property type="evidence" value="ECO:0007669"/>
    <property type="project" value="InterPro"/>
</dbReference>
<proteinExistence type="predicted"/>
<reference evidence="2 3" key="1">
    <citation type="submission" date="2016-10" db="EMBL/GenBank/DDBJ databases">
        <authorList>
            <person name="de Groot N.N."/>
        </authorList>
    </citation>
    <scope>NUCLEOTIDE SEQUENCE [LARGE SCALE GENOMIC DNA]</scope>
    <source>
        <strain evidence="2 3">CGMCC 4.5739</strain>
    </source>
</reference>
<dbReference type="Pfam" id="PF13822">
    <property type="entry name" value="ACC_epsilon"/>
    <property type="match status" value="1"/>
</dbReference>
<accession>A0A1I1EKB6</accession>
<dbReference type="AlphaFoldDB" id="A0A1I1EKB6"/>
<evidence type="ECO:0000256" key="1">
    <source>
        <dbReference type="SAM" id="MobiDB-lite"/>
    </source>
</evidence>
<evidence type="ECO:0000313" key="2">
    <source>
        <dbReference type="EMBL" id="SFB87527.1"/>
    </source>
</evidence>
<organism evidence="2 3">
    <name type="scientific">Streptomyces aidingensis</name>
    <dbReference type="NCBI Taxonomy" id="910347"/>
    <lineage>
        <taxon>Bacteria</taxon>
        <taxon>Bacillati</taxon>
        <taxon>Actinomycetota</taxon>
        <taxon>Actinomycetes</taxon>
        <taxon>Kitasatosporales</taxon>
        <taxon>Streptomycetaceae</taxon>
        <taxon>Streptomyces</taxon>
    </lineage>
</organism>
<sequence length="84" mass="8713">MSGSTATGERTTDPAVVRVVRGNPTPEELAAAMAVMQARMAAVAAAPGEPGTERPPVWCDPARTVPGRAPSPGPDAWRTSYWPA</sequence>
<protein>
    <submittedName>
        <fullName evidence="2">Acyl-CoA carboxylase epsilon subunit</fullName>
    </submittedName>
</protein>
<keyword evidence="3" id="KW-1185">Reference proteome</keyword>
<dbReference type="STRING" id="910347.SAMN05421773_101344"/>
<dbReference type="Proteomes" id="UP000199207">
    <property type="component" value="Unassembled WGS sequence"/>
</dbReference>
<dbReference type="EMBL" id="FOLM01000001">
    <property type="protein sequence ID" value="SFB87527.1"/>
    <property type="molecule type" value="Genomic_DNA"/>
</dbReference>
<gene>
    <name evidence="2" type="ORF">SAMN05421773_101344</name>
</gene>
<name>A0A1I1EKB6_9ACTN</name>